<dbReference type="EMBL" id="NGMM01000001">
    <property type="protein sequence ID" value="OTP19094.1"/>
    <property type="molecule type" value="Genomic_DNA"/>
</dbReference>
<dbReference type="GO" id="GO:0005351">
    <property type="term" value="F:carbohydrate:proton symporter activity"/>
    <property type="evidence" value="ECO:0007669"/>
    <property type="project" value="InterPro"/>
</dbReference>
<dbReference type="InterPro" id="IPR050864">
    <property type="entry name" value="Bacterial_PTS_Sugar_Transport"/>
</dbReference>
<dbReference type="InterPro" id="IPR013014">
    <property type="entry name" value="PTS_EIIC_2"/>
</dbReference>
<dbReference type="Pfam" id="PF02378">
    <property type="entry name" value="PTS_EIIC"/>
    <property type="match status" value="1"/>
</dbReference>
<dbReference type="PANTHER" id="PTHR30505:SF28">
    <property type="entry name" value="PTS SYSTEM 2-O-ALPHA-MANNOSYL-D-GLYCERATE-SPECIFIC EIIABC COMPONENT"/>
    <property type="match status" value="1"/>
</dbReference>
<dbReference type="PROSITE" id="PS51104">
    <property type="entry name" value="PTS_EIIC_TYPE_2"/>
    <property type="match status" value="1"/>
</dbReference>
<evidence type="ECO:0000256" key="3">
    <source>
        <dbReference type="ARBA" id="ARBA00022475"/>
    </source>
</evidence>
<feature type="transmembrane region" description="Helical" evidence="9">
    <location>
        <begin position="206"/>
        <end position="233"/>
    </location>
</feature>
<reference evidence="12" key="2">
    <citation type="submission" date="2017-05" db="EMBL/GenBank/DDBJ databases">
        <authorList>
            <consortium name="The Broad Institute Genomics Platform"/>
            <consortium name="The Broad Institute Genomic Center for Infectious Diseases"/>
            <person name="Earl A."/>
            <person name="Manson A."/>
            <person name="Schwartman J."/>
            <person name="Gilmore M."/>
            <person name="Abouelleil A."/>
            <person name="Cao P."/>
            <person name="Chapman S."/>
            <person name="Cusick C."/>
            <person name="Shea T."/>
            <person name="Young S."/>
            <person name="Neafsey D."/>
            <person name="Nusbaum C."/>
            <person name="Birren B."/>
        </authorList>
    </citation>
    <scope>NUCLEOTIDE SEQUENCE</scope>
    <source>
        <strain evidence="12">9E7_DIV0242</strain>
    </source>
</reference>
<evidence type="ECO:0000256" key="5">
    <source>
        <dbReference type="ARBA" id="ARBA00022683"/>
    </source>
</evidence>
<evidence type="ECO:0000259" key="10">
    <source>
        <dbReference type="PROSITE" id="PS51104"/>
    </source>
</evidence>
<keyword evidence="8 9" id="KW-0472">Membrane</keyword>
<feature type="transmembrane region" description="Helical" evidence="9">
    <location>
        <begin position="69"/>
        <end position="92"/>
    </location>
</feature>
<evidence type="ECO:0000313" key="11">
    <source>
        <dbReference type="EMBL" id="OTP19094.1"/>
    </source>
</evidence>
<dbReference type="AlphaFoldDB" id="A0A242KD46"/>
<keyword evidence="13" id="KW-1185">Reference proteome</keyword>
<reference evidence="11" key="1">
    <citation type="submission" date="2017-05" db="EMBL/GenBank/DDBJ databases">
        <title>The Genome Sequence of Enterococcus sp. 9E7_DIV0242.</title>
        <authorList>
            <consortium name="The Broad Institute Genomics Platform"/>
            <consortium name="The Broad Institute Genomic Center for Infectious Diseases"/>
            <person name="Earl A."/>
            <person name="Manson A."/>
            <person name="Schwartman J."/>
            <person name="Gilmore M."/>
            <person name="Abouelleil A."/>
            <person name="Cao P."/>
            <person name="Chapman S."/>
            <person name="Cusick C."/>
            <person name="Shea T."/>
            <person name="Young S."/>
            <person name="Neafsey D."/>
            <person name="Nusbaum C."/>
            <person name="Birren B."/>
        </authorList>
    </citation>
    <scope>NUCLEOTIDE SEQUENCE [LARGE SCALE GENOMIC DNA]</scope>
    <source>
        <strain evidence="11">9E7_DIV0242</strain>
    </source>
</reference>
<protein>
    <submittedName>
        <fullName evidence="12">PTS system, fructose-specific IIA component</fullName>
    </submittedName>
</protein>
<keyword evidence="5" id="KW-0598">Phosphotransferase system</keyword>
<feature type="transmembrane region" description="Helical" evidence="9">
    <location>
        <begin position="253"/>
        <end position="273"/>
    </location>
</feature>
<dbReference type="PANTHER" id="PTHR30505">
    <property type="entry name" value="FRUCTOSE-LIKE PERMEASE"/>
    <property type="match status" value="1"/>
</dbReference>
<feature type="transmembrane region" description="Helical" evidence="9">
    <location>
        <begin position="317"/>
        <end position="337"/>
    </location>
</feature>
<gene>
    <name evidence="12" type="ORF">A5888_000894</name>
    <name evidence="11" type="ORF">A5888_000908</name>
</gene>
<evidence type="ECO:0000256" key="1">
    <source>
        <dbReference type="ARBA" id="ARBA00004429"/>
    </source>
</evidence>
<name>A0A242KD46_9ENTE</name>
<feature type="transmembrane region" description="Helical" evidence="9">
    <location>
        <begin position="104"/>
        <end position="127"/>
    </location>
</feature>
<feature type="transmembrane region" description="Helical" evidence="9">
    <location>
        <begin position="20"/>
        <end position="39"/>
    </location>
</feature>
<comment type="subcellular location">
    <subcellularLocation>
        <location evidence="1">Cell inner membrane</location>
        <topology evidence="1">Multi-pass membrane protein</topology>
    </subcellularLocation>
</comment>
<dbReference type="GO" id="GO:0090563">
    <property type="term" value="F:protein-phosphocysteine-sugar phosphotransferase activity"/>
    <property type="evidence" value="ECO:0007669"/>
    <property type="project" value="TreeGrafter"/>
</dbReference>
<dbReference type="NCBIfam" id="TIGR01427">
    <property type="entry name" value="PTS_IIC_fructo"/>
    <property type="match status" value="1"/>
</dbReference>
<dbReference type="EMBL" id="CP147247">
    <property type="protein sequence ID" value="WYJ89175.1"/>
    <property type="molecule type" value="Genomic_DNA"/>
</dbReference>
<feature type="transmembrane region" description="Helical" evidence="9">
    <location>
        <begin position="139"/>
        <end position="158"/>
    </location>
</feature>
<keyword evidence="3" id="KW-1003">Cell membrane</keyword>
<organism evidence="11">
    <name type="scientific">Candidatus Enterococcus clewellii</name>
    <dbReference type="NCBI Taxonomy" id="1834193"/>
    <lineage>
        <taxon>Bacteria</taxon>
        <taxon>Bacillati</taxon>
        <taxon>Bacillota</taxon>
        <taxon>Bacilli</taxon>
        <taxon>Lactobacillales</taxon>
        <taxon>Enterococcaceae</taxon>
        <taxon>Enterococcus</taxon>
    </lineage>
</organism>
<evidence type="ECO:0000256" key="6">
    <source>
        <dbReference type="ARBA" id="ARBA00022692"/>
    </source>
</evidence>
<dbReference type="InterPro" id="IPR006327">
    <property type="entry name" value="PTS_IIC_fruc"/>
</dbReference>
<keyword evidence="7 9" id="KW-1133">Transmembrane helix</keyword>
<evidence type="ECO:0000313" key="12">
    <source>
        <dbReference type="EMBL" id="WYJ89175.1"/>
    </source>
</evidence>
<evidence type="ECO:0000256" key="4">
    <source>
        <dbReference type="ARBA" id="ARBA00022597"/>
    </source>
</evidence>
<evidence type="ECO:0000256" key="9">
    <source>
        <dbReference type="SAM" id="Phobius"/>
    </source>
</evidence>
<evidence type="ECO:0000313" key="13">
    <source>
        <dbReference type="Proteomes" id="UP000195141"/>
    </source>
</evidence>
<feature type="transmembrane region" description="Helical" evidence="9">
    <location>
        <begin position="285"/>
        <end position="311"/>
    </location>
</feature>
<dbReference type="OrthoDB" id="9782569at2"/>
<dbReference type="Proteomes" id="UP000195141">
    <property type="component" value="Chromosome"/>
</dbReference>
<dbReference type="RefSeq" id="WP_086348004.1">
    <property type="nucleotide sequence ID" value="NZ_CP147247.1"/>
</dbReference>
<keyword evidence="6 9" id="KW-0812">Transmembrane</keyword>
<proteinExistence type="predicted"/>
<evidence type="ECO:0000256" key="8">
    <source>
        <dbReference type="ARBA" id="ARBA00023136"/>
    </source>
</evidence>
<keyword evidence="4" id="KW-0762">Sugar transport</keyword>
<evidence type="ECO:0000256" key="2">
    <source>
        <dbReference type="ARBA" id="ARBA00022448"/>
    </source>
</evidence>
<reference evidence="12" key="3">
    <citation type="submission" date="2024-03" db="EMBL/GenBank/DDBJ databases">
        <title>The Genome Sequence of Enterococcus sp. DIV0242b.</title>
        <authorList>
            <consortium name="The Broad Institute Genomics Platform"/>
            <consortium name="The Broad Institute Microbial Omics Core"/>
            <consortium name="The Broad Institute Genomic Center for Infectious Diseases"/>
            <person name="Earl A."/>
            <person name="Manson A."/>
            <person name="Gilmore M."/>
            <person name="Schwartman J."/>
            <person name="Shea T."/>
            <person name="Abouelleil A."/>
            <person name="Cao P."/>
            <person name="Chapman S."/>
            <person name="Cusick C."/>
            <person name="Young S."/>
            <person name="Neafsey D."/>
            <person name="Nusbaum C."/>
            <person name="Birren B."/>
        </authorList>
    </citation>
    <scope>NUCLEOTIDE SEQUENCE</scope>
    <source>
        <strain evidence="12">9E7_DIV0242</strain>
    </source>
</reference>
<sequence>MESTEKKKNQFLESILSGVNYMLPCVVAGGIMLGVSFLLDDLSINPETYGTNLPLAAFFNNNGNAMFSFMLPVFCAGIAFYIGGIAAIPAALMAGALCRDGDSSFLGALLLGFVVGYLVIFLQKILAKLPENFTILKDLLIIPLISVISTALVAQFLVEPVIGKLNLLMNSGLQSMNGSSQIILGAILGLMQSADMGGPINKTAYLFATAALANGQYVLMSAVLAGALIPPYVTGISSLIFKKKFTDEERGQGITNIIMGLAGISEGGIPFLLKDPLRVGGACMLGSAIAGGGSVLLKCSVMAPFGGFFILPLNANPFGFVISVVLGVTVGVVILGITKKEISETKAEAEMAN</sequence>
<evidence type="ECO:0000256" key="7">
    <source>
        <dbReference type="ARBA" id="ARBA00022989"/>
    </source>
</evidence>
<accession>A0A242KD46</accession>
<dbReference type="GO" id="GO:0005886">
    <property type="term" value="C:plasma membrane"/>
    <property type="evidence" value="ECO:0007669"/>
    <property type="project" value="UniProtKB-SubCell"/>
</dbReference>
<dbReference type="InterPro" id="IPR003352">
    <property type="entry name" value="PTS_EIIC"/>
</dbReference>
<keyword evidence="2" id="KW-0813">Transport</keyword>
<dbReference type="GO" id="GO:0009401">
    <property type="term" value="P:phosphoenolpyruvate-dependent sugar phosphotransferase system"/>
    <property type="evidence" value="ECO:0007669"/>
    <property type="project" value="UniProtKB-KW"/>
</dbReference>
<dbReference type="GO" id="GO:0008982">
    <property type="term" value="F:protein-N(PI)-phosphohistidine-sugar phosphotransferase activity"/>
    <property type="evidence" value="ECO:0007669"/>
    <property type="project" value="InterPro"/>
</dbReference>
<feature type="domain" description="PTS EIIC type-2" evidence="10">
    <location>
        <begin position="11"/>
        <end position="346"/>
    </location>
</feature>